<comment type="caution">
    <text evidence="7">The sequence shown here is derived from an EMBL/GenBank/DDBJ whole genome shotgun (WGS) entry which is preliminary data.</text>
</comment>
<keyword evidence="2" id="KW-0479">Metal-binding</keyword>
<evidence type="ECO:0000259" key="6">
    <source>
        <dbReference type="PROSITE" id="PS51085"/>
    </source>
</evidence>
<dbReference type="PANTHER" id="PTHR44379:SF2">
    <property type="entry name" value="BLR6218 PROTEIN"/>
    <property type="match status" value="1"/>
</dbReference>
<evidence type="ECO:0000256" key="2">
    <source>
        <dbReference type="ARBA" id="ARBA00022723"/>
    </source>
</evidence>
<keyword evidence="3" id="KW-0560">Oxidoreductase</keyword>
<dbReference type="InterPro" id="IPR036010">
    <property type="entry name" value="2Fe-2S_ferredoxin-like_sf"/>
</dbReference>
<dbReference type="InterPro" id="IPR001041">
    <property type="entry name" value="2Fe-2S_ferredoxin-type"/>
</dbReference>
<evidence type="ECO:0000256" key="4">
    <source>
        <dbReference type="ARBA" id="ARBA00023004"/>
    </source>
</evidence>
<dbReference type="EMBL" id="JBHUPA010000038">
    <property type="protein sequence ID" value="MFD2965498.1"/>
    <property type="molecule type" value="Genomic_DNA"/>
</dbReference>
<dbReference type="Pfam" id="PF01799">
    <property type="entry name" value="Fer2_2"/>
    <property type="match status" value="1"/>
</dbReference>
<dbReference type="InterPro" id="IPR051452">
    <property type="entry name" value="Diverse_Oxidoreductases"/>
</dbReference>
<evidence type="ECO:0000256" key="5">
    <source>
        <dbReference type="ARBA" id="ARBA00023014"/>
    </source>
</evidence>
<dbReference type="Pfam" id="PF00111">
    <property type="entry name" value="Fer2"/>
    <property type="match status" value="1"/>
</dbReference>
<dbReference type="PROSITE" id="PS51085">
    <property type="entry name" value="2FE2S_FER_2"/>
    <property type="match status" value="1"/>
</dbReference>
<gene>
    <name evidence="7" type="ORF">ACFS6J_27110</name>
</gene>
<feature type="domain" description="2Fe-2S ferredoxin-type" evidence="6">
    <location>
        <begin position="2"/>
        <end position="78"/>
    </location>
</feature>
<dbReference type="InterPro" id="IPR012675">
    <property type="entry name" value="Beta-grasp_dom_sf"/>
</dbReference>
<keyword evidence="8" id="KW-1185">Reference proteome</keyword>
<dbReference type="SUPFAM" id="SSF54292">
    <property type="entry name" value="2Fe-2S ferredoxin-like"/>
    <property type="match status" value="1"/>
</dbReference>
<dbReference type="InterPro" id="IPR036884">
    <property type="entry name" value="2Fe-2S-bd_dom_sf"/>
</dbReference>
<dbReference type="InterPro" id="IPR002888">
    <property type="entry name" value="2Fe-2S-bd"/>
</dbReference>
<dbReference type="InterPro" id="IPR006058">
    <property type="entry name" value="2Fe2S_fd_BS"/>
</dbReference>
<name>A0ABW6B7K3_9SPHI</name>
<keyword evidence="1" id="KW-0001">2Fe-2S</keyword>
<sequence length="151" mass="16147">MTATKLNINKKTHTLEVDPSTPLLWVLREHLDLVGTKYGCGVASCGACTVLLDETAVRSCSLPISAIGDKAITTIEGLSEDGDHPLQQAWEEHDVPQCGYCQAGQIMNAAALLKSKPNPTDDDIDAAMTGNLCRCGTYLRIKAAIKTAANY</sequence>
<keyword evidence="5" id="KW-0411">Iron-sulfur</keyword>
<keyword evidence="4" id="KW-0408">Iron</keyword>
<evidence type="ECO:0000256" key="1">
    <source>
        <dbReference type="ARBA" id="ARBA00022714"/>
    </source>
</evidence>
<dbReference type="Gene3D" id="3.10.20.30">
    <property type="match status" value="1"/>
</dbReference>
<evidence type="ECO:0000313" key="7">
    <source>
        <dbReference type="EMBL" id="MFD2965498.1"/>
    </source>
</evidence>
<dbReference type="CDD" id="cd00207">
    <property type="entry name" value="fer2"/>
    <property type="match status" value="1"/>
</dbReference>
<dbReference type="PANTHER" id="PTHR44379">
    <property type="entry name" value="OXIDOREDUCTASE WITH IRON-SULFUR SUBUNIT"/>
    <property type="match status" value="1"/>
</dbReference>
<organism evidence="7 8">
    <name type="scientific">Olivibacter jilunii</name>
    <dbReference type="NCBI Taxonomy" id="985016"/>
    <lineage>
        <taxon>Bacteria</taxon>
        <taxon>Pseudomonadati</taxon>
        <taxon>Bacteroidota</taxon>
        <taxon>Sphingobacteriia</taxon>
        <taxon>Sphingobacteriales</taxon>
        <taxon>Sphingobacteriaceae</taxon>
        <taxon>Olivibacter</taxon>
    </lineage>
</organism>
<dbReference type="Gene3D" id="1.10.150.120">
    <property type="entry name" value="[2Fe-2S]-binding domain"/>
    <property type="match status" value="1"/>
</dbReference>
<proteinExistence type="predicted"/>
<reference evidence="8" key="1">
    <citation type="journal article" date="2019" name="Int. J. Syst. Evol. Microbiol.">
        <title>The Global Catalogue of Microorganisms (GCM) 10K type strain sequencing project: providing services to taxonomists for standard genome sequencing and annotation.</title>
        <authorList>
            <consortium name="The Broad Institute Genomics Platform"/>
            <consortium name="The Broad Institute Genome Sequencing Center for Infectious Disease"/>
            <person name="Wu L."/>
            <person name="Ma J."/>
        </authorList>
    </citation>
    <scope>NUCLEOTIDE SEQUENCE [LARGE SCALE GENOMIC DNA]</scope>
    <source>
        <strain evidence="8">KCTC 23098</strain>
    </source>
</reference>
<dbReference type="PROSITE" id="PS00197">
    <property type="entry name" value="2FE2S_FER_1"/>
    <property type="match status" value="1"/>
</dbReference>
<evidence type="ECO:0000313" key="8">
    <source>
        <dbReference type="Proteomes" id="UP001597560"/>
    </source>
</evidence>
<dbReference type="RefSeq" id="WP_289552453.1">
    <property type="nucleotide sequence ID" value="NZ_JBHUPA010000038.1"/>
</dbReference>
<protein>
    <submittedName>
        <fullName evidence="7">(2Fe-2S)-binding protein</fullName>
    </submittedName>
</protein>
<evidence type="ECO:0000256" key="3">
    <source>
        <dbReference type="ARBA" id="ARBA00023002"/>
    </source>
</evidence>
<accession>A0ABW6B7K3</accession>
<dbReference type="SUPFAM" id="SSF47741">
    <property type="entry name" value="CO dehydrogenase ISP C-domain like"/>
    <property type="match status" value="1"/>
</dbReference>
<dbReference type="Proteomes" id="UP001597560">
    <property type="component" value="Unassembled WGS sequence"/>
</dbReference>